<dbReference type="EMBL" id="VSRR010001557">
    <property type="protein sequence ID" value="MPC26124.1"/>
    <property type="molecule type" value="Genomic_DNA"/>
</dbReference>
<reference evidence="1 2" key="1">
    <citation type="submission" date="2019-05" db="EMBL/GenBank/DDBJ databases">
        <title>Another draft genome of Portunus trituberculatus and its Hox gene families provides insights of decapod evolution.</title>
        <authorList>
            <person name="Jeong J.-H."/>
            <person name="Song I."/>
            <person name="Kim S."/>
            <person name="Choi T."/>
            <person name="Kim D."/>
            <person name="Ryu S."/>
            <person name="Kim W."/>
        </authorList>
    </citation>
    <scope>NUCLEOTIDE SEQUENCE [LARGE SCALE GENOMIC DNA]</scope>
    <source>
        <tissue evidence="1">Muscle</tissue>
    </source>
</reference>
<dbReference type="AlphaFoldDB" id="A0A5B7DZW9"/>
<gene>
    <name evidence="1" type="ORF">E2C01_019255</name>
</gene>
<name>A0A5B7DZW9_PORTR</name>
<accession>A0A5B7DZW9</accession>
<dbReference type="Proteomes" id="UP000324222">
    <property type="component" value="Unassembled WGS sequence"/>
</dbReference>
<comment type="caution">
    <text evidence="1">The sequence shown here is derived from an EMBL/GenBank/DDBJ whole genome shotgun (WGS) entry which is preliminary data.</text>
</comment>
<proteinExistence type="predicted"/>
<keyword evidence="2" id="KW-1185">Reference proteome</keyword>
<evidence type="ECO:0000313" key="2">
    <source>
        <dbReference type="Proteomes" id="UP000324222"/>
    </source>
</evidence>
<protein>
    <submittedName>
        <fullName evidence="1">Uncharacterized protein</fullName>
    </submittedName>
</protein>
<organism evidence="1 2">
    <name type="scientific">Portunus trituberculatus</name>
    <name type="common">Swimming crab</name>
    <name type="synonym">Neptunus trituberculatus</name>
    <dbReference type="NCBI Taxonomy" id="210409"/>
    <lineage>
        <taxon>Eukaryota</taxon>
        <taxon>Metazoa</taxon>
        <taxon>Ecdysozoa</taxon>
        <taxon>Arthropoda</taxon>
        <taxon>Crustacea</taxon>
        <taxon>Multicrustacea</taxon>
        <taxon>Malacostraca</taxon>
        <taxon>Eumalacostraca</taxon>
        <taxon>Eucarida</taxon>
        <taxon>Decapoda</taxon>
        <taxon>Pleocyemata</taxon>
        <taxon>Brachyura</taxon>
        <taxon>Eubrachyura</taxon>
        <taxon>Portunoidea</taxon>
        <taxon>Portunidae</taxon>
        <taxon>Portuninae</taxon>
        <taxon>Portunus</taxon>
    </lineage>
</organism>
<evidence type="ECO:0000313" key="1">
    <source>
        <dbReference type="EMBL" id="MPC26124.1"/>
    </source>
</evidence>
<sequence length="66" mass="7391">MQEFTHQISSSHPYSVQLLMQQLTSQSLIPFSGKLCNSLPASVFPASYDLTSFKREVSRHLSLSFG</sequence>